<keyword evidence="3" id="KW-0012">Acyltransferase</keyword>
<feature type="transmembrane region" description="Helical" evidence="1">
    <location>
        <begin position="80"/>
        <end position="100"/>
    </location>
</feature>
<accession>A0A6N9Z6I8</accession>
<keyword evidence="1" id="KW-0472">Membrane</keyword>
<feature type="transmembrane region" description="Helical" evidence="1">
    <location>
        <begin position="15"/>
        <end position="34"/>
    </location>
</feature>
<name>A0A6N9Z6I8_9BIFI</name>
<feature type="transmembrane region" description="Helical" evidence="1">
    <location>
        <begin position="215"/>
        <end position="235"/>
    </location>
</feature>
<evidence type="ECO:0000313" key="4">
    <source>
        <dbReference type="Proteomes" id="UP000469194"/>
    </source>
</evidence>
<comment type="caution">
    <text evidence="3">The sequence shown here is derived from an EMBL/GenBank/DDBJ whole genome shotgun (WGS) entry which is preliminary data.</text>
</comment>
<dbReference type="Proteomes" id="UP000469194">
    <property type="component" value="Unassembled WGS sequence"/>
</dbReference>
<evidence type="ECO:0000256" key="1">
    <source>
        <dbReference type="SAM" id="Phobius"/>
    </source>
</evidence>
<reference evidence="3 4" key="1">
    <citation type="submission" date="2019-10" db="EMBL/GenBank/DDBJ databases">
        <title>Bifidobacterium from non-human primates.</title>
        <authorList>
            <person name="Modesto M."/>
        </authorList>
    </citation>
    <scope>NUCLEOTIDE SEQUENCE [LARGE SCALE GENOMIC DNA]</scope>
    <source>
        <strain evidence="3 4">TRE17</strain>
    </source>
</reference>
<keyword evidence="4" id="KW-1185">Reference proteome</keyword>
<organism evidence="3 4">
    <name type="scientific">Bifidobacterium aerophilum</name>
    <dbReference type="NCBI Taxonomy" id="1798155"/>
    <lineage>
        <taxon>Bacteria</taxon>
        <taxon>Bacillati</taxon>
        <taxon>Actinomycetota</taxon>
        <taxon>Actinomycetes</taxon>
        <taxon>Bifidobacteriales</taxon>
        <taxon>Bifidobacteriaceae</taxon>
        <taxon>Bifidobacterium</taxon>
    </lineage>
</organism>
<feature type="domain" description="Acyltransferase 3" evidence="2">
    <location>
        <begin position="15"/>
        <end position="345"/>
    </location>
</feature>
<feature type="transmembrane region" description="Helical" evidence="1">
    <location>
        <begin position="40"/>
        <end position="60"/>
    </location>
</feature>
<dbReference type="PANTHER" id="PTHR37312:SF1">
    <property type="entry name" value="MEMBRANE-BOUND ACYLTRANSFERASE YKRP-RELATED"/>
    <property type="match status" value="1"/>
</dbReference>
<feature type="transmembrane region" description="Helical" evidence="1">
    <location>
        <begin position="152"/>
        <end position="169"/>
    </location>
</feature>
<dbReference type="GO" id="GO:0016747">
    <property type="term" value="F:acyltransferase activity, transferring groups other than amino-acyl groups"/>
    <property type="evidence" value="ECO:0007669"/>
    <property type="project" value="InterPro"/>
</dbReference>
<feature type="transmembrane region" description="Helical" evidence="1">
    <location>
        <begin position="175"/>
        <end position="195"/>
    </location>
</feature>
<dbReference type="RefSeq" id="WP_163231287.1">
    <property type="nucleotide sequence ID" value="NZ_WHZW01000013.1"/>
</dbReference>
<feature type="transmembrane region" description="Helical" evidence="1">
    <location>
        <begin position="126"/>
        <end position="145"/>
    </location>
</feature>
<gene>
    <name evidence="3" type="ORF">GFD25_06960</name>
</gene>
<protein>
    <submittedName>
        <fullName evidence="3">Acyltransferase family protein</fullName>
    </submittedName>
</protein>
<keyword evidence="1" id="KW-1133">Transmembrane helix</keyword>
<dbReference type="InterPro" id="IPR052734">
    <property type="entry name" value="Nod_factor_acetyltransferase"/>
</dbReference>
<proteinExistence type="predicted"/>
<dbReference type="PANTHER" id="PTHR37312">
    <property type="entry name" value="MEMBRANE-BOUND ACYLTRANSFERASE YKRP-RELATED"/>
    <property type="match status" value="1"/>
</dbReference>
<evidence type="ECO:0000313" key="3">
    <source>
        <dbReference type="EMBL" id="NEG89723.1"/>
    </source>
</evidence>
<feature type="transmembrane region" description="Helical" evidence="1">
    <location>
        <begin position="326"/>
        <end position="348"/>
    </location>
</feature>
<keyword evidence="3" id="KW-0808">Transferase</keyword>
<dbReference type="AlphaFoldDB" id="A0A6N9Z6I8"/>
<feature type="transmembrane region" description="Helical" evidence="1">
    <location>
        <begin position="292"/>
        <end position="314"/>
    </location>
</feature>
<sequence>MNSVAKSTDSGKGRIAWVDYGKGLAIMLVFWGHTICPEPALIFFYAFHIPLFYALSGFVFSIRRYPSFGPFVWRKFRTLIVPGAFFGCIIKICQYVRALIHGEMPISPVQTLIGVFVELRGGAYEFLPWFFLSLFIIELVAYWVMRAGVSQAFMLAMASIAALIGYCYGTYIDRTFPWCLDTVFTGSFFFVVGFIAKRHWPAIEEKTLSGKTPCLMLCLLLFICSGAMSWCNVTFSGEWLDVYSNTFGWIVFYVPAALFGIGAVVIGLVMLSRSSEWSVFRGALNYLGKNSLVFYVMNHVAIYAWTDLFDYLGITDSGQVTVWHTQLWQGLLIVALSILCCWPIAVIMNRYLPAVLGK</sequence>
<dbReference type="Pfam" id="PF01757">
    <property type="entry name" value="Acyl_transf_3"/>
    <property type="match status" value="1"/>
</dbReference>
<keyword evidence="1" id="KW-0812">Transmembrane</keyword>
<dbReference type="InterPro" id="IPR002656">
    <property type="entry name" value="Acyl_transf_3_dom"/>
</dbReference>
<evidence type="ECO:0000259" key="2">
    <source>
        <dbReference type="Pfam" id="PF01757"/>
    </source>
</evidence>
<feature type="transmembrane region" description="Helical" evidence="1">
    <location>
        <begin position="247"/>
        <end position="271"/>
    </location>
</feature>
<dbReference type="EMBL" id="WHZW01000013">
    <property type="protein sequence ID" value="NEG89723.1"/>
    <property type="molecule type" value="Genomic_DNA"/>
</dbReference>